<dbReference type="InterPro" id="IPR019591">
    <property type="entry name" value="Mrp/NBP35_ATP-bd"/>
</dbReference>
<dbReference type="GO" id="GO:0005814">
    <property type="term" value="C:centriole"/>
    <property type="evidence" value="ECO:0007669"/>
    <property type="project" value="UniProtKB-SubCell"/>
</dbReference>
<evidence type="ECO:0000256" key="5">
    <source>
        <dbReference type="ARBA" id="ARBA00022723"/>
    </source>
</evidence>
<comment type="subcellular location">
    <subcellularLocation>
        <location evidence="2">Cytoplasm</location>
        <location evidence="2">Cytoskeleton</location>
        <location evidence="2">Cilium axoneme</location>
    </subcellularLocation>
    <subcellularLocation>
        <location evidence="1">Cytoplasm</location>
        <location evidence="1">Cytoskeleton</location>
        <location evidence="1">Microtubule organizing center</location>
        <location evidence="1">Centrosome</location>
        <location evidence="1">Centriole</location>
    </subcellularLocation>
</comment>
<dbReference type="GO" id="GO:0046872">
    <property type="term" value="F:metal ion binding"/>
    <property type="evidence" value="ECO:0007669"/>
    <property type="project" value="UniProtKB-KW"/>
</dbReference>
<dbReference type="PANTHER" id="PTHR23264">
    <property type="entry name" value="NUCLEOTIDE-BINDING PROTEIN NBP35 YEAST -RELATED"/>
    <property type="match status" value="1"/>
</dbReference>
<dbReference type="Proteomes" id="UP001318040">
    <property type="component" value="Chromosome 58"/>
</dbReference>
<comment type="function">
    <text evidence="10">Component of the cytosolic iron-sulfur (Fe/S) protein assembly (CIA) machinery. Required for maturation of extramitochondrial Fe-S proteins. The NUBP1-NUBP2 heterotetramer forms a Fe-S scaffold complex, mediating the de novo assembly of an Fe-S cluster and its transfer to target apoproteins. Negatively regulates cilium formation and structure.</text>
</comment>
<dbReference type="SUPFAM" id="SSF52540">
    <property type="entry name" value="P-loop containing nucleoside triphosphate hydrolases"/>
    <property type="match status" value="1"/>
</dbReference>
<feature type="binding site" evidence="12">
    <location>
        <begin position="52"/>
        <end position="59"/>
    </location>
    <ligand>
        <name>ATP</name>
        <dbReference type="ChEBI" id="CHEBI:30616"/>
    </ligand>
</feature>
<gene>
    <name evidence="12 15" type="primary">NUBP2</name>
</gene>
<comment type="similarity">
    <text evidence="12">Belongs to the Mrp/NBP35 ATP-binding proteins family. NUBP2/CFD1 subfamily.</text>
</comment>
<dbReference type="GO" id="GO:0005524">
    <property type="term" value="F:ATP binding"/>
    <property type="evidence" value="ECO:0007669"/>
    <property type="project" value="UniProtKB-KW"/>
</dbReference>
<comment type="cofactor">
    <cofactor evidence="12">
        <name>[4Fe-4S] cluster</name>
        <dbReference type="ChEBI" id="CHEBI:49883"/>
    </cofactor>
    <text evidence="12">Binds 4 [4Fe-4S] clusters per heterotetramer. Contains two stable clusters in the N-termini of NUBP1 and two labile, bridging clusters between subunits of the NUBP1-NUBP2 heterotetramer.</text>
</comment>
<dbReference type="KEGG" id="pmrn:116955111"/>
<evidence type="ECO:0000256" key="12">
    <source>
        <dbReference type="HAMAP-Rule" id="MF_03039"/>
    </source>
</evidence>
<evidence type="ECO:0000256" key="1">
    <source>
        <dbReference type="ARBA" id="ARBA00004114"/>
    </source>
</evidence>
<keyword evidence="7 12" id="KW-0067">ATP-binding</keyword>
<dbReference type="Pfam" id="PF10609">
    <property type="entry name" value="ParA"/>
    <property type="match status" value="1"/>
</dbReference>
<dbReference type="Gene3D" id="3.40.50.300">
    <property type="entry name" value="P-loop containing nucleotide triphosphate hydrolases"/>
    <property type="match status" value="1"/>
</dbReference>
<dbReference type="AlphaFoldDB" id="A0AAJ7UA64"/>
<dbReference type="InterPro" id="IPR033756">
    <property type="entry name" value="YlxH/NBP35"/>
</dbReference>
<feature type="binding site" evidence="12">
    <location>
        <position position="239"/>
    </location>
    <ligand>
        <name>[4Fe-4S] cluster</name>
        <dbReference type="ChEBI" id="CHEBI:49883"/>
        <note>ligand shared between dimeric partners</note>
    </ligand>
</feature>
<evidence type="ECO:0000256" key="6">
    <source>
        <dbReference type="ARBA" id="ARBA00022741"/>
    </source>
</evidence>
<dbReference type="InterPro" id="IPR028600">
    <property type="entry name" value="NUBP2/Cfd1_eukaryotes"/>
</dbReference>
<feature type="chain" id="PRO_5042594155" evidence="13">
    <location>
        <begin position="29"/>
        <end position="323"/>
    </location>
</feature>
<dbReference type="RefSeq" id="XP_032831989.1">
    <property type="nucleotide sequence ID" value="XM_032976098.1"/>
</dbReference>
<keyword evidence="5 12" id="KW-0479">Metal-binding</keyword>
<evidence type="ECO:0000256" key="3">
    <source>
        <dbReference type="ARBA" id="ARBA00022485"/>
    </source>
</evidence>
<reference evidence="15" key="1">
    <citation type="submission" date="2025-08" db="UniProtKB">
        <authorList>
            <consortium name="RefSeq"/>
        </authorList>
    </citation>
    <scope>IDENTIFICATION</scope>
    <source>
        <tissue evidence="15">Sperm</tissue>
    </source>
</reference>
<organism evidence="14 15">
    <name type="scientific">Petromyzon marinus</name>
    <name type="common">Sea lamprey</name>
    <dbReference type="NCBI Taxonomy" id="7757"/>
    <lineage>
        <taxon>Eukaryota</taxon>
        <taxon>Metazoa</taxon>
        <taxon>Chordata</taxon>
        <taxon>Craniata</taxon>
        <taxon>Vertebrata</taxon>
        <taxon>Cyclostomata</taxon>
        <taxon>Hyperoartia</taxon>
        <taxon>Petromyzontiformes</taxon>
        <taxon>Petromyzontidae</taxon>
        <taxon>Petromyzon</taxon>
    </lineage>
</organism>
<keyword evidence="13" id="KW-0732">Signal</keyword>
<keyword evidence="9 12" id="KW-0411">Iron-sulfur</keyword>
<dbReference type="PANTHER" id="PTHR23264:SF19">
    <property type="entry name" value="CYTOSOLIC FE-S CLUSTER ASSEMBLY FACTOR NUBP2"/>
    <property type="match status" value="1"/>
</dbReference>
<evidence type="ECO:0000256" key="10">
    <source>
        <dbReference type="ARBA" id="ARBA00053368"/>
    </source>
</evidence>
<evidence type="ECO:0000256" key="9">
    <source>
        <dbReference type="ARBA" id="ARBA00023014"/>
    </source>
</evidence>
<evidence type="ECO:0000256" key="7">
    <source>
        <dbReference type="ARBA" id="ARBA00022840"/>
    </source>
</evidence>
<dbReference type="GO" id="GO:0005829">
    <property type="term" value="C:cytosol"/>
    <property type="evidence" value="ECO:0007669"/>
    <property type="project" value="TreeGrafter"/>
</dbReference>
<dbReference type="GO" id="GO:0005930">
    <property type="term" value="C:axoneme"/>
    <property type="evidence" value="ECO:0007669"/>
    <property type="project" value="UniProtKB-SubCell"/>
</dbReference>
<keyword evidence="14" id="KW-1185">Reference proteome</keyword>
<dbReference type="HAMAP" id="MF_03039">
    <property type="entry name" value="NUBP2"/>
    <property type="match status" value="1"/>
</dbReference>
<keyword evidence="8 12" id="KW-0408">Iron</keyword>
<sequence length="323" mass="34135">MRSPRGRSQTRASLFCVDFLLYIELLSHRDTVKEHDEGGLSGVRSVVLVLSGKGGVGKSTVSTQLALALRNAGQKVGLLDVDLCGPSVPRMLGLQGRAVHQCAAGWLPVYADAGRRLAVMSVSFLLRQADDAVVWRGPKKNGAAPRRRSLLTCAAMIKQFVSDVLWGELDFLLVDTPPGTSDEHMAILESLRGRSPAGALLVTTPQEVSVGDVRRELTFCRKTGLKVLGIIENMSGFVCPHCSECSNVFSKGGGEALADEFGVPFLGCVPVELQLARCGEDGRSLLEASPESGAHQVLQAIAQRLIVDHGGGGGGVTASVAVP</sequence>
<keyword evidence="4 12" id="KW-0963">Cytoplasm</keyword>
<protein>
    <submittedName>
        <fullName evidence="15">Cytosolic Fe-S cluster assembly factor NUBP2 isoform X1</fullName>
    </submittedName>
</protein>
<dbReference type="GO" id="GO:0005634">
    <property type="term" value="C:nucleus"/>
    <property type="evidence" value="ECO:0007669"/>
    <property type="project" value="UniProtKB-ARBA"/>
</dbReference>
<keyword evidence="3 12" id="KW-0004">4Fe-4S</keyword>
<accession>A0AAJ7UA64</accession>
<evidence type="ECO:0000313" key="14">
    <source>
        <dbReference type="Proteomes" id="UP001318040"/>
    </source>
</evidence>
<evidence type="ECO:0000313" key="15">
    <source>
        <dbReference type="RefSeq" id="XP_032831989.1"/>
    </source>
</evidence>
<dbReference type="FunFam" id="3.40.50.300:FF:000796">
    <property type="entry name" value="Cytosolic Fe-S cluster assembly factor NUBP2"/>
    <property type="match status" value="1"/>
</dbReference>
<evidence type="ECO:0000256" key="8">
    <source>
        <dbReference type="ARBA" id="ARBA00023004"/>
    </source>
</evidence>
<comment type="subunit">
    <text evidence="11">Heterotetramer of 2 NUBP1 and 2 NUBP2 chains. Interacts with KIFC1. Interacts with NUBP1.</text>
</comment>
<dbReference type="CTD" id="10101"/>
<keyword evidence="6 12" id="KW-0547">Nucleotide-binding</keyword>
<name>A0AAJ7UA64_PETMA</name>
<dbReference type="InterPro" id="IPR027417">
    <property type="entry name" value="P-loop_NTPase"/>
</dbReference>
<evidence type="ECO:0000256" key="13">
    <source>
        <dbReference type="SAM" id="SignalP"/>
    </source>
</evidence>
<dbReference type="InterPro" id="IPR000808">
    <property type="entry name" value="Mrp-like_CS"/>
</dbReference>
<dbReference type="GO" id="GO:0051539">
    <property type="term" value="F:4 iron, 4 sulfur cluster binding"/>
    <property type="evidence" value="ECO:0007669"/>
    <property type="project" value="UniProtKB-UniRule"/>
</dbReference>
<feature type="binding site" evidence="12">
    <location>
        <position position="242"/>
    </location>
    <ligand>
        <name>[4Fe-4S] cluster</name>
        <dbReference type="ChEBI" id="CHEBI:49883"/>
        <note>ligand shared between dimeric partners</note>
    </ligand>
</feature>
<proteinExistence type="inferred from homology"/>
<dbReference type="CDD" id="cd02037">
    <property type="entry name" value="Mrp_NBP35"/>
    <property type="match status" value="1"/>
</dbReference>
<dbReference type="GO" id="GO:0140663">
    <property type="term" value="F:ATP-dependent FeS chaperone activity"/>
    <property type="evidence" value="ECO:0007669"/>
    <property type="project" value="InterPro"/>
</dbReference>
<feature type="signal peptide" evidence="13">
    <location>
        <begin position="1"/>
        <end position="28"/>
    </location>
</feature>
<dbReference type="PROSITE" id="PS01215">
    <property type="entry name" value="MRP"/>
    <property type="match status" value="1"/>
</dbReference>
<dbReference type="HAMAP" id="MF_02040">
    <property type="entry name" value="Mrp_NBP35"/>
    <property type="match status" value="1"/>
</dbReference>
<evidence type="ECO:0000256" key="11">
    <source>
        <dbReference type="ARBA" id="ARBA00065349"/>
    </source>
</evidence>
<evidence type="ECO:0000256" key="4">
    <source>
        <dbReference type="ARBA" id="ARBA00022490"/>
    </source>
</evidence>
<dbReference type="GO" id="GO:0016226">
    <property type="term" value="P:iron-sulfur cluster assembly"/>
    <property type="evidence" value="ECO:0007669"/>
    <property type="project" value="UniProtKB-UniRule"/>
</dbReference>
<evidence type="ECO:0000256" key="2">
    <source>
        <dbReference type="ARBA" id="ARBA00004430"/>
    </source>
</evidence>